<evidence type="ECO:0000313" key="3">
    <source>
        <dbReference type="EMBL" id="KAF3803299.1"/>
    </source>
</evidence>
<evidence type="ECO:0000256" key="2">
    <source>
        <dbReference type="SAM" id="Phobius"/>
    </source>
</evidence>
<protein>
    <submittedName>
        <fullName evidence="3">Uncharacterized protein</fullName>
    </submittedName>
</protein>
<keyword evidence="2" id="KW-0472">Membrane</keyword>
<dbReference type="Proteomes" id="UP000613401">
    <property type="component" value="Unassembled WGS sequence"/>
</dbReference>
<feature type="transmembrane region" description="Helical" evidence="2">
    <location>
        <begin position="54"/>
        <end position="77"/>
    </location>
</feature>
<dbReference type="GeneID" id="69020524"/>
<feature type="region of interest" description="Disordered" evidence="1">
    <location>
        <begin position="1"/>
        <end position="47"/>
    </location>
</feature>
<keyword evidence="2" id="KW-0812">Transmembrane</keyword>
<name>A0A8H4FJI9_COLGL</name>
<dbReference type="RefSeq" id="XP_045262458.1">
    <property type="nucleotide sequence ID" value="XM_045413262.1"/>
</dbReference>
<reference evidence="3" key="2">
    <citation type="submission" date="2020-03" db="EMBL/GenBank/DDBJ databases">
        <authorList>
            <person name="Fu F.-F."/>
            <person name="Chen J."/>
        </authorList>
    </citation>
    <scope>NUCLEOTIDE SEQUENCE</scope>
    <source>
        <strain evidence="3">Lc1</strain>
    </source>
</reference>
<gene>
    <name evidence="3" type="ORF">GCG54_00013408</name>
</gene>
<sequence>MSSNPPPTENIAKASRVSVTPVPTQNSSQISDEPEKTTKHYSNDEGTETSVKDYQIFITIMLTISIFGASTFAIIAGQMEDPAELWKPKQPPFTLPTLLRATARVCSPFYVSKLKRPMISPGIETGIRLE</sequence>
<dbReference type="AlphaFoldDB" id="A0A8H4FJI9"/>
<dbReference type="EMBL" id="WVTB01000055">
    <property type="protein sequence ID" value="KAF3803299.1"/>
    <property type="molecule type" value="Genomic_DNA"/>
</dbReference>
<proteinExistence type="predicted"/>
<feature type="compositionally biased region" description="Basic and acidic residues" evidence="1">
    <location>
        <begin position="33"/>
        <end position="43"/>
    </location>
</feature>
<reference evidence="3" key="1">
    <citation type="journal article" date="2020" name="Phytopathology">
        <title>Genome sequence and comparative analysis of Colletotrichum gloeosporioides isolated from Liriodendron leaves.</title>
        <authorList>
            <person name="Fu F.F."/>
            <person name="Hao Z."/>
            <person name="Wang P."/>
            <person name="Lu Y."/>
            <person name="Xue L.J."/>
            <person name="Wei G."/>
            <person name="Tian Y."/>
            <person name="Baishi H."/>
            <person name="Xu H."/>
            <person name="Shi J."/>
            <person name="Cheng T."/>
            <person name="Wang G."/>
            <person name="Yi Y."/>
            <person name="Chen J."/>
        </authorList>
    </citation>
    <scope>NUCLEOTIDE SEQUENCE</scope>
    <source>
        <strain evidence="3">Lc1</strain>
    </source>
</reference>
<accession>A0A8H4FJI9</accession>
<comment type="caution">
    <text evidence="3">The sequence shown here is derived from an EMBL/GenBank/DDBJ whole genome shotgun (WGS) entry which is preliminary data.</text>
</comment>
<evidence type="ECO:0000256" key="1">
    <source>
        <dbReference type="SAM" id="MobiDB-lite"/>
    </source>
</evidence>
<evidence type="ECO:0000313" key="4">
    <source>
        <dbReference type="Proteomes" id="UP000613401"/>
    </source>
</evidence>
<keyword evidence="2" id="KW-1133">Transmembrane helix</keyword>
<organism evidence="3 4">
    <name type="scientific">Colletotrichum gloeosporioides</name>
    <name type="common">Anthracnose fungus</name>
    <name type="synonym">Glomerella cingulata</name>
    <dbReference type="NCBI Taxonomy" id="474922"/>
    <lineage>
        <taxon>Eukaryota</taxon>
        <taxon>Fungi</taxon>
        <taxon>Dikarya</taxon>
        <taxon>Ascomycota</taxon>
        <taxon>Pezizomycotina</taxon>
        <taxon>Sordariomycetes</taxon>
        <taxon>Hypocreomycetidae</taxon>
        <taxon>Glomerellales</taxon>
        <taxon>Glomerellaceae</taxon>
        <taxon>Colletotrichum</taxon>
        <taxon>Colletotrichum gloeosporioides species complex</taxon>
    </lineage>
</organism>
<feature type="compositionally biased region" description="Polar residues" evidence="1">
    <location>
        <begin position="17"/>
        <end position="31"/>
    </location>
</feature>
<keyword evidence="4" id="KW-1185">Reference proteome</keyword>